<dbReference type="AlphaFoldDB" id="A0A9W8A859"/>
<proteinExistence type="predicted"/>
<evidence type="ECO:0000256" key="1">
    <source>
        <dbReference type="SAM" id="MobiDB-lite"/>
    </source>
</evidence>
<feature type="compositionally biased region" description="Basic and acidic residues" evidence="1">
    <location>
        <begin position="25"/>
        <end position="40"/>
    </location>
</feature>
<name>A0A9W8A859_9FUNG</name>
<feature type="region of interest" description="Disordered" evidence="1">
    <location>
        <begin position="25"/>
        <end position="76"/>
    </location>
</feature>
<dbReference type="EMBL" id="JANBPU010000004">
    <property type="protein sequence ID" value="KAJ1921542.1"/>
    <property type="molecule type" value="Genomic_DNA"/>
</dbReference>
<evidence type="ECO:0000313" key="2">
    <source>
        <dbReference type="EMBL" id="KAJ1921542.1"/>
    </source>
</evidence>
<sequence>MFKLLNIPFNPFSTSTDFYSLKTAKSEPHAQDGVEEKIDDVNTANTEKGDEVKSQSSHTEAESMPNTNTNPSRRNSFYEDSIISSSQADLGIAMILRSKQERRMGNNEMANRLYVDGLEQLANAVTETSEIENQQQRERLEMLKLILGNGGGGSSNNITCLAQKYPPNYLIAKTNYTSNYPVYNVNPNTTVGERVSEAAWFSLAFMFALFGDAVVWAATAFQESRLPELTLHFLAWLFHTTCYISSTFKIPERSIAFGQYVANNFISLDQKTMLSQKMYLALFSVFQTMLGFVEIKSTANNNNNNNNRNNNNNNRLNSEFFYNKNNHEDNEDEYVFYREKLHVE</sequence>
<protein>
    <submittedName>
        <fullName evidence="2">Uncharacterized protein</fullName>
    </submittedName>
</protein>
<comment type="caution">
    <text evidence="2">The sequence shown here is derived from an EMBL/GenBank/DDBJ whole genome shotgun (WGS) entry which is preliminary data.</text>
</comment>
<reference evidence="2" key="1">
    <citation type="submission" date="2022-07" db="EMBL/GenBank/DDBJ databases">
        <title>Phylogenomic reconstructions and comparative analyses of Kickxellomycotina fungi.</title>
        <authorList>
            <person name="Reynolds N.K."/>
            <person name="Stajich J.E."/>
            <person name="Barry K."/>
            <person name="Grigoriev I.V."/>
            <person name="Crous P."/>
            <person name="Smith M.E."/>
        </authorList>
    </citation>
    <scope>NUCLEOTIDE SEQUENCE</scope>
    <source>
        <strain evidence="2">NBRC 100468</strain>
    </source>
</reference>
<accession>A0A9W8A859</accession>
<dbReference type="OrthoDB" id="5578464at2759"/>
<keyword evidence="3" id="KW-1185">Reference proteome</keyword>
<dbReference type="Proteomes" id="UP001150538">
    <property type="component" value="Unassembled WGS sequence"/>
</dbReference>
<evidence type="ECO:0000313" key="3">
    <source>
        <dbReference type="Proteomes" id="UP001150538"/>
    </source>
</evidence>
<organism evidence="2 3">
    <name type="scientific">Mycoemilia scoparia</name>
    <dbReference type="NCBI Taxonomy" id="417184"/>
    <lineage>
        <taxon>Eukaryota</taxon>
        <taxon>Fungi</taxon>
        <taxon>Fungi incertae sedis</taxon>
        <taxon>Zoopagomycota</taxon>
        <taxon>Kickxellomycotina</taxon>
        <taxon>Kickxellomycetes</taxon>
        <taxon>Kickxellales</taxon>
        <taxon>Kickxellaceae</taxon>
        <taxon>Mycoemilia</taxon>
    </lineage>
</organism>
<feature type="compositionally biased region" description="Polar residues" evidence="1">
    <location>
        <begin position="54"/>
        <end position="75"/>
    </location>
</feature>
<gene>
    <name evidence="2" type="ORF">H4219_000579</name>
</gene>